<evidence type="ECO:0000256" key="1">
    <source>
        <dbReference type="SAM" id="SignalP"/>
    </source>
</evidence>
<comment type="caution">
    <text evidence="2">The sequence shown here is derived from an EMBL/GenBank/DDBJ whole genome shotgun (WGS) entry which is preliminary data.</text>
</comment>
<evidence type="ECO:0000313" key="2">
    <source>
        <dbReference type="EMBL" id="GGR39171.1"/>
    </source>
</evidence>
<reference evidence="2" key="2">
    <citation type="submission" date="2020-09" db="EMBL/GenBank/DDBJ databases">
        <authorList>
            <person name="Sun Q."/>
            <person name="Ohkuma M."/>
        </authorList>
    </citation>
    <scope>NUCLEOTIDE SEQUENCE</scope>
    <source>
        <strain evidence="2">JCM 31311</strain>
    </source>
</reference>
<evidence type="ECO:0008006" key="4">
    <source>
        <dbReference type="Google" id="ProtNLM"/>
    </source>
</evidence>
<evidence type="ECO:0000313" key="3">
    <source>
        <dbReference type="Proteomes" id="UP000603865"/>
    </source>
</evidence>
<accession>A0A918FI59</accession>
<feature type="signal peptide" evidence="1">
    <location>
        <begin position="1"/>
        <end position="22"/>
    </location>
</feature>
<dbReference type="Proteomes" id="UP000603865">
    <property type="component" value="Unassembled WGS sequence"/>
</dbReference>
<proteinExistence type="predicted"/>
<dbReference type="RefSeq" id="WP_189093737.1">
    <property type="nucleotide sequence ID" value="NZ_BMQL01000093.1"/>
</dbReference>
<keyword evidence="1" id="KW-0732">Signal</keyword>
<protein>
    <recommendedName>
        <fullName evidence="4">Secreted protein</fullName>
    </recommendedName>
</protein>
<reference evidence="2" key="1">
    <citation type="journal article" date="2014" name="Int. J. Syst. Evol. Microbiol.">
        <title>Complete genome sequence of Corynebacterium casei LMG S-19264T (=DSM 44701T), isolated from a smear-ripened cheese.</title>
        <authorList>
            <consortium name="US DOE Joint Genome Institute (JGI-PGF)"/>
            <person name="Walter F."/>
            <person name="Albersmeier A."/>
            <person name="Kalinowski J."/>
            <person name="Ruckert C."/>
        </authorList>
    </citation>
    <scope>NUCLEOTIDE SEQUENCE</scope>
    <source>
        <strain evidence="2">JCM 31311</strain>
    </source>
</reference>
<dbReference type="EMBL" id="BMQL01000093">
    <property type="protein sequence ID" value="GGR39171.1"/>
    <property type="molecule type" value="Genomic_DNA"/>
</dbReference>
<dbReference type="AlphaFoldDB" id="A0A918FI59"/>
<name>A0A918FI59_9DEIO</name>
<keyword evidence="3" id="KW-1185">Reference proteome</keyword>
<sequence length="194" mass="20894">MKKLSIAALILAGAAFGSTAGAQTWDLDQGHLKLVECYGGQDGVYCDFTFTLTKSQVSTVTFTNGGMNNIDALKVYVTDGTAHFSDAVSIMNQSFNSEKTWASSGSERADIIYGIPIKVRWYFNIPSALTSFRALEFNGQRIENVVIRPPKSAKPPVATTMPSAPSVTGFSIALSNCRLNKTVYTCTATLTPTK</sequence>
<feature type="chain" id="PRO_5036698713" description="Secreted protein" evidence="1">
    <location>
        <begin position="23"/>
        <end position="194"/>
    </location>
</feature>
<gene>
    <name evidence="2" type="ORF">GCM10008957_55120</name>
</gene>
<organism evidence="2 3">
    <name type="scientific">Deinococcus ruber</name>
    <dbReference type="NCBI Taxonomy" id="1848197"/>
    <lineage>
        <taxon>Bacteria</taxon>
        <taxon>Thermotogati</taxon>
        <taxon>Deinococcota</taxon>
        <taxon>Deinococci</taxon>
        <taxon>Deinococcales</taxon>
        <taxon>Deinococcaceae</taxon>
        <taxon>Deinococcus</taxon>
    </lineage>
</organism>